<feature type="domain" description="C2H2-type" evidence="2">
    <location>
        <begin position="297"/>
        <end position="321"/>
    </location>
</feature>
<feature type="domain" description="U1-type" evidence="3">
    <location>
        <begin position="621"/>
        <end position="655"/>
    </location>
</feature>
<dbReference type="Gene3D" id="3.30.160.60">
    <property type="entry name" value="Classic Zinc Finger"/>
    <property type="match status" value="4"/>
</dbReference>
<dbReference type="InterPro" id="IPR003604">
    <property type="entry name" value="Matrin/U1-like-C_Znf_C2H2"/>
</dbReference>
<evidence type="ECO:0000313" key="4">
    <source>
        <dbReference type="EMBL" id="KAL1378544.1"/>
    </source>
</evidence>
<dbReference type="AlphaFoldDB" id="A0ABD1CQ42"/>
<dbReference type="Proteomes" id="UP001562425">
    <property type="component" value="Unassembled WGS sequence"/>
</dbReference>
<name>A0ABD1CQ42_CULPP</name>
<dbReference type="SMART" id="SM00451">
    <property type="entry name" value="ZnF_U1"/>
    <property type="match status" value="4"/>
</dbReference>
<dbReference type="PANTHER" id="PTHR46786:SF1">
    <property type="entry name" value="ZINC FINGER MATRIN-TYPE PROTEIN 3"/>
    <property type="match status" value="1"/>
</dbReference>
<gene>
    <name evidence="4" type="ORF">pipiens_015520</name>
</gene>
<dbReference type="Pfam" id="PF12874">
    <property type="entry name" value="zf-met"/>
    <property type="match status" value="3"/>
</dbReference>
<organism evidence="4 5">
    <name type="scientific">Culex pipiens pipiens</name>
    <name type="common">Northern house mosquito</name>
    <dbReference type="NCBI Taxonomy" id="38569"/>
    <lineage>
        <taxon>Eukaryota</taxon>
        <taxon>Metazoa</taxon>
        <taxon>Ecdysozoa</taxon>
        <taxon>Arthropoda</taxon>
        <taxon>Hexapoda</taxon>
        <taxon>Insecta</taxon>
        <taxon>Pterygota</taxon>
        <taxon>Neoptera</taxon>
        <taxon>Endopterygota</taxon>
        <taxon>Diptera</taxon>
        <taxon>Nematocera</taxon>
        <taxon>Culicoidea</taxon>
        <taxon>Culicidae</taxon>
        <taxon>Culicinae</taxon>
        <taxon>Culicini</taxon>
        <taxon>Culex</taxon>
        <taxon>Culex</taxon>
    </lineage>
</organism>
<dbReference type="EMBL" id="JBEHCU010010254">
    <property type="protein sequence ID" value="KAL1378544.1"/>
    <property type="molecule type" value="Genomic_DNA"/>
</dbReference>
<protein>
    <recommendedName>
        <fullName evidence="6">Zinc finger protein</fullName>
    </recommendedName>
</protein>
<feature type="region of interest" description="Disordered" evidence="1">
    <location>
        <begin position="664"/>
        <end position="689"/>
    </location>
</feature>
<dbReference type="InterPro" id="IPR036236">
    <property type="entry name" value="Znf_C2H2_sf"/>
</dbReference>
<accession>A0ABD1CQ42</accession>
<dbReference type="SUPFAM" id="SSF57667">
    <property type="entry name" value="beta-beta-alpha zinc fingers"/>
    <property type="match status" value="4"/>
</dbReference>
<evidence type="ECO:0000259" key="2">
    <source>
        <dbReference type="SMART" id="SM00355"/>
    </source>
</evidence>
<dbReference type="PANTHER" id="PTHR46786">
    <property type="entry name" value="ZINC FINGER MATRIN-TYPE PROTEIN 3"/>
    <property type="match status" value="1"/>
</dbReference>
<sequence length="689" mass="76734">MHLLRYASRSGVPPVLLKCTGHNQQLHARETCPDLLWISGQPARPSGTAAPSALIPGAFSDSRFATRCFFRGYFSWAMNAFLLTTLMHGGCDRVQTINSFSMDPPTEPSKPAHESEADAALAASAANAVEQWRTYQNAYYLYQQQQAAYEHYMMKQATLTNPEEQAVAYNQYLEAHQGYQKQLEQYEQQKYYQEYYATGGQPPVTTAAGPAPVGYPVAAPYQPPPVMPVPPTYSTPLANVDPYYKKAKDHFRDRSQLKRRSESFEKKTKVYTTTTYYANPDDEQLFPAALKALFKDLECNLCMSKMNSHISANVHYQSKVHERKIIQWLKEWCETTGTPMPVRAKRKVVDIEPVGPNSLRCEACDLPLTSIQHANQHYTGKRHQMVVRGKKNPAGRGYFNKETGTWTRTSNEVVDDDRFGIGSSFKNKAHFNAREAKKAKLEPPPSPPKELMGTSTAPTTMEIPATPVYTMPPTPVYGQPPATPMYGGVPPPATPLYQAPPAVVAAPSYPPPQIAPGYGAAPAVFQTPPPTVQTTSVDAEILRKESADCVDASGVFCLVCQIGVTSKAVMETHLKGSKHLKKLKMAGRMVPRKGTAATESILETLHKPPQQNDWSLYRMPSGKYYCKSCNSIMADEKLFSQHWYGKKHKLKVKQEMDELLGKAGGGEAKGKFYNRRPFGKNRYVQPQAQ</sequence>
<feature type="domain" description="C2H2-type" evidence="2">
    <location>
        <begin position="555"/>
        <end position="579"/>
    </location>
</feature>
<feature type="domain" description="U1-type" evidence="3">
    <location>
        <begin position="552"/>
        <end position="586"/>
    </location>
</feature>
<feature type="region of interest" description="Disordered" evidence="1">
    <location>
        <begin position="433"/>
        <end position="456"/>
    </location>
</feature>
<evidence type="ECO:0000313" key="5">
    <source>
        <dbReference type="Proteomes" id="UP001562425"/>
    </source>
</evidence>
<evidence type="ECO:0000256" key="1">
    <source>
        <dbReference type="SAM" id="MobiDB-lite"/>
    </source>
</evidence>
<evidence type="ECO:0000259" key="3">
    <source>
        <dbReference type="SMART" id="SM00451"/>
    </source>
</evidence>
<keyword evidence="5" id="KW-1185">Reference proteome</keyword>
<dbReference type="InterPro" id="IPR052644">
    <property type="entry name" value="ZMAT3"/>
</dbReference>
<feature type="domain" description="C2H2-type" evidence="2">
    <location>
        <begin position="624"/>
        <end position="648"/>
    </location>
</feature>
<feature type="domain" description="U1-type" evidence="3">
    <location>
        <begin position="356"/>
        <end position="390"/>
    </location>
</feature>
<reference evidence="4 5" key="1">
    <citation type="submission" date="2024-05" db="EMBL/GenBank/DDBJ databases">
        <title>Culex pipiens pipiens assembly and annotation.</title>
        <authorList>
            <person name="Alout H."/>
            <person name="Durand T."/>
        </authorList>
    </citation>
    <scope>NUCLEOTIDE SEQUENCE [LARGE SCALE GENOMIC DNA]</scope>
    <source>
        <strain evidence="4">HA-2024</strain>
        <tissue evidence="4">Whole body</tissue>
    </source>
</reference>
<evidence type="ECO:0008006" key="6">
    <source>
        <dbReference type="Google" id="ProtNLM"/>
    </source>
</evidence>
<comment type="caution">
    <text evidence="4">The sequence shown here is derived from an EMBL/GenBank/DDBJ whole genome shotgun (WGS) entry which is preliminary data.</text>
</comment>
<feature type="domain" description="C2H2-type" evidence="2">
    <location>
        <begin position="359"/>
        <end position="383"/>
    </location>
</feature>
<dbReference type="SMART" id="SM00355">
    <property type="entry name" value="ZnF_C2H2"/>
    <property type="match status" value="4"/>
</dbReference>
<feature type="domain" description="U1-type" evidence="3">
    <location>
        <begin position="294"/>
        <end position="328"/>
    </location>
</feature>
<proteinExistence type="predicted"/>
<dbReference type="InterPro" id="IPR013087">
    <property type="entry name" value="Znf_C2H2_type"/>
</dbReference>